<dbReference type="Proteomes" id="UP001151752">
    <property type="component" value="Chromosome 5"/>
</dbReference>
<name>A0A9Q0SM17_9ROSI</name>
<comment type="caution">
    <text evidence="1">The sequence shown here is derived from an EMBL/GenBank/DDBJ whole genome shotgun (WGS) entry which is preliminary data.</text>
</comment>
<gene>
    <name evidence="1" type="ORF">OIU74_020870</name>
</gene>
<reference evidence="1" key="2">
    <citation type="journal article" date="2023" name="Int. J. Mol. Sci.">
        <title>De Novo Assembly and Annotation of 11 Diverse Shrub Willow (Salix) Genomes Reveals Novel Gene Organization in Sex-Linked Regions.</title>
        <authorList>
            <person name="Hyden B."/>
            <person name="Feng K."/>
            <person name="Yates T.B."/>
            <person name="Jawdy S."/>
            <person name="Cereghino C."/>
            <person name="Smart L.B."/>
            <person name="Muchero W."/>
        </authorList>
    </citation>
    <scope>NUCLEOTIDE SEQUENCE</scope>
    <source>
        <tissue evidence="1">Shoot tip</tissue>
    </source>
</reference>
<keyword evidence="2" id="KW-1185">Reference proteome</keyword>
<proteinExistence type="predicted"/>
<reference evidence="1" key="1">
    <citation type="submission" date="2022-11" db="EMBL/GenBank/DDBJ databases">
        <authorList>
            <person name="Hyden B.L."/>
            <person name="Feng K."/>
            <person name="Yates T."/>
            <person name="Jawdy S."/>
            <person name="Smart L.B."/>
            <person name="Muchero W."/>
        </authorList>
    </citation>
    <scope>NUCLEOTIDE SEQUENCE</scope>
    <source>
        <tissue evidence="1">Shoot tip</tissue>
    </source>
</reference>
<sequence>MAIRLLYHQPSLLKSSTALLPLRLFSSSSSQNHTFSSDNDAFSPRNDTLLPTLQPSNDADLLSQILLHHHNPFHAMESSLQLPGISLTPSLLHQTLLRLRHNSKIAFSLFHHSLSLPPTSTDTPPASSGTSTASSDSSVATTVTYNLMIDISRQSPTI</sequence>
<evidence type="ECO:0000313" key="1">
    <source>
        <dbReference type="EMBL" id="KAJ6682714.1"/>
    </source>
</evidence>
<evidence type="ECO:0000313" key="2">
    <source>
        <dbReference type="Proteomes" id="UP001151752"/>
    </source>
</evidence>
<protein>
    <submittedName>
        <fullName evidence="1">PENTATRICOPEPTIDE REPEAT-CONTAINING PROTEIN</fullName>
    </submittedName>
</protein>
<dbReference type="EMBL" id="JAPFFM010000020">
    <property type="protein sequence ID" value="KAJ6682714.1"/>
    <property type="molecule type" value="Genomic_DNA"/>
</dbReference>
<dbReference type="AlphaFoldDB" id="A0A9Q0SM17"/>
<accession>A0A9Q0SM17</accession>
<organism evidence="1 2">
    <name type="scientific">Salix koriyanagi</name>
    <dbReference type="NCBI Taxonomy" id="2511006"/>
    <lineage>
        <taxon>Eukaryota</taxon>
        <taxon>Viridiplantae</taxon>
        <taxon>Streptophyta</taxon>
        <taxon>Embryophyta</taxon>
        <taxon>Tracheophyta</taxon>
        <taxon>Spermatophyta</taxon>
        <taxon>Magnoliopsida</taxon>
        <taxon>eudicotyledons</taxon>
        <taxon>Gunneridae</taxon>
        <taxon>Pentapetalae</taxon>
        <taxon>rosids</taxon>
        <taxon>fabids</taxon>
        <taxon>Malpighiales</taxon>
        <taxon>Salicaceae</taxon>
        <taxon>Saliceae</taxon>
        <taxon>Salix</taxon>
    </lineage>
</organism>